<reference evidence="6" key="1">
    <citation type="submission" date="2019-11" db="EMBL/GenBank/DDBJ databases">
        <authorList>
            <person name="Feng L."/>
        </authorList>
    </citation>
    <scope>NUCLEOTIDE SEQUENCE</scope>
    <source>
        <strain evidence="6">CParaputrificumLFYP93</strain>
    </source>
</reference>
<dbReference type="CDD" id="cd05013">
    <property type="entry name" value="SIS_RpiR"/>
    <property type="match status" value="1"/>
</dbReference>
<dbReference type="InterPro" id="IPR001347">
    <property type="entry name" value="SIS_dom"/>
</dbReference>
<dbReference type="SUPFAM" id="SSF53697">
    <property type="entry name" value="SIS domain"/>
    <property type="match status" value="1"/>
</dbReference>
<evidence type="ECO:0000259" key="5">
    <source>
        <dbReference type="PROSITE" id="PS51464"/>
    </source>
</evidence>
<evidence type="ECO:0000256" key="3">
    <source>
        <dbReference type="ARBA" id="ARBA00023163"/>
    </source>
</evidence>
<evidence type="ECO:0000313" key="6">
    <source>
        <dbReference type="EMBL" id="VYU02220.1"/>
    </source>
</evidence>
<dbReference type="InterPro" id="IPR009057">
    <property type="entry name" value="Homeodomain-like_sf"/>
</dbReference>
<dbReference type="Pfam" id="PF01380">
    <property type="entry name" value="SIS"/>
    <property type="match status" value="1"/>
</dbReference>
<keyword evidence="1" id="KW-0805">Transcription regulation</keyword>
<dbReference type="GO" id="GO:0003677">
    <property type="term" value="F:DNA binding"/>
    <property type="evidence" value="ECO:0007669"/>
    <property type="project" value="UniProtKB-KW"/>
</dbReference>
<sequence>MSCIYKIEEGMGSFTDTEKRVAEYILANKNDVIMFSAQQLAEKVETSAAAVIRFSKKVGYKGFTELKVELAKDNSEPNQYFDEVINEDDNIKSLVDKTLNLNNKTLKKTYNLINYDNLDKAIKALIKCKSIYVFGVGTSGIVCNDFQQKLSRINKNVIHYIDPHIQLAAAAHITEEDVAIAISYSGNTKEINTAIAYAKEVGANTIAITQFNNSQLSKIADLVLHIPSEEKELRVGAISSRMASLILTDLLYLGVAKENINRTKEQIVKTRNIINKVK</sequence>
<dbReference type="PROSITE" id="PS51464">
    <property type="entry name" value="SIS"/>
    <property type="match status" value="1"/>
</dbReference>
<proteinExistence type="predicted"/>
<dbReference type="EMBL" id="CACRTV010000035">
    <property type="protein sequence ID" value="VYU02220.1"/>
    <property type="molecule type" value="Genomic_DNA"/>
</dbReference>
<dbReference type="PANTHER" id="PTHR30514:SF1">
    <property type="entry name" value="HTH-TYPE TRANSCRIPTIONAL REGULATOR HEXR-RELATED"/>
    <property type="match status" value="1"/>
</dbReference>
<dbReference type="GO" id="GO:1901135">
    <property type="term" value="P:carbohydrate derivative metabolic process"/>
    <property type="evidence" value="ECO:0007669"/>
    <property type="project" value="InterPro"/>
</dbReference>
<keyword evidence="2" id="KW-0238">DNA-binding</keyword>
<dbReference type="InterPro" id="IPR046348">
    <property type="entry name" value="SIS_dom_sf"/>
</dbReference>
<dbReference type="Pfam" id="PF01418">
    <property type="entry name" value="HTH_6"/>
    <property type="match status" value="1"/>
</dbReference>
<dbReference type="RefSeq" id="WP_156560258.1">
    <property type="nucleotide sequence ID" value="NZ_CACRTV010000035.1"/>
</dbReference>
<protein>
    <submittedName>
        <fullName evidence="6">Putative HTH-type transcriptional regulator YbbH</fullName>
    </submittedName>
</protein>
<evidence type="ECO:0000256" key="1">
    <source>
        <dbReference type="ARBA" id="ARBA00023015"/>
    </source>
</evidence>
<organism evidence="6">
    <name type="scientific">Clostridium paraputrificum</name>
    <dbReference type="NCBI Taxonomy" id="29363"/>
    <lineage>
        <taxon>Bacteria</taxon>
        <taxon>Bacillati</taxon>
        <taxon>Bacillota</taxon>
        <taxon>Clostridia</taxon>
        <taxon>Eubacteriales</taxon>
        <taxon>Clostridiaceae</taxon>
        <taxon>Clostridium</taxon>
    </lineage>
</organism>
<dbReference type="Gene3D" id="1.10.10.10">
    <property type="entry name" value="Winged helix-like DNA-binding domain superfamily/Winged helix DNA-binding domain"/>
    <property type="match status" value="1"/>
</dbReference>
<dbReference type="AlphaFoldDB" id="A0A6N3BBT4"/>
<dbReference type="InterPro" id="IPR035472">
    <property type="entry name" value="RpiR-like_SIS"/>
</dbReference>
<evidence type="ECO:0000259" key="4">
    <source>
        <dbReference type="PROSITE" id="PS51071"/>
    </source>
</evidence>
<accession>A0A6N3BBT4</accession>
<dbReference type="InterPro" id="IPR036388">
    <property type="entry name" value="WH-like_DNA-bd_sf"/>
</dbReference>
<dbReference type="Gene3D" id="3.40.50.10490">
    <property type="entry name" value="Glucose-6-phosphate isomerase like protein, domain 1"/>
    <property type="match status" value="1"/>
</dbReference>
<dbReference type="GO" id="GO:0097367">
    <property type="term" value="F:carbohydrate derivative binding"/>
    <property type="evidence" value="ECO:0007669"/>
    <property type="project" value="InterPro"/>
</dbReference>
<dbReference type="InterPro" id="IPR000281">
    <property type="entry name" value="HTH_RpiR"/>
</dbReference>
<dbReference type="PANTHER" id="PTHR30514">
    <property type="entry name" value="GLUCOKINASE"/>
    <property type="match status" value="1"/>
</dbReference>
<feature type="domain" description="SIS" evidence="5">
    <location>
        <begin position="121"/>
        <end position="261"/>
    </location>
</feature>
<keyword evidence="3" id="KW-0804">Transcription</keyword>
<gene>
    <name evidence="6" type="primary">ybbH_3</name>
    <name evidence="6" type="ORF">CPLFYP93_01186</name>
</gene>
<evidence type="ECO:0000256" key="2">
    <source>
        <dbReference type="ARBA" id="ARBA00023125"/>
    </source>
</evidence>
<dbReference type="GO" id="GO:0003700">
    <property type="term" value="F:DNA-binding transcription factor activity"/>
    <property type="evidence" value="ECO:0007669"/>
    <property type="project" value="InterPro"/>
</dbReference>
<feature type="domain" description="HTH rpiR-type" evidence="4">
    <location>
        <begin position="1"/>
        <end position="77"/>
    </location>
</feature>
<dbReference type="PROSITE" id="PS51071">
    <property type="entry name" value="HTH_RPIR"/>
    <property type="match status" value="1"/>
</dbReference>
<name>A0A6N3BBT4_9CLOT</name>
<dbReference type="SUPFAM" id="SSF46689">
    <property type="entry name" value="Homeodomain-like"/>
    <property type="match status" value="1"/>
</dbReference>
<dbReference type="InterPro" id="IPR047640">
    <property type="entry name" value="RpiR-like"/>
</dbReference>